<dbReference type="Proteomes" id="UP000005446">
    <property type="component" value="Unassembled WGS sequence"/>
</dbReference>
<sequence>MCCLRIKRTIVLINIGGVDSHDEGIENLSLNLPLLK</sequence>
<proteinExistence type="predicted"/>
<comment type="caution">
    <text evidence="1">The sequence shown here is derived from an EMBL/GenBank/DDBJ whole genome shotgun (WGS) entry which is preliminary data.</text>
</comment>
<dbReference type="InParanoid" id="H0EWS4"/>
<evidence type="ECO:0000313" key="1">
    <source>
        <dbReference type="EMBL" id="EHK96993.1"/>
    </source>
</evidence>
<accession>H0EWS4</accession>
<keyword evidence="2" id="KW-1185">Reference proteome</keyword>
<dbReference type="HOGENOM" id="CLU_3359821_0_0_1"/>
<protein>
    <submittedName>
        <fullName evidence="1">Uncharacterized protein</fullName>
    </submittedName>
</protein>
<gene>
    <name evidence="1" type="ORF">M7I_7247</name>
</gene>
<dbReference type="AlphaFoldDB" id="H0EWS4"/>
<evidence type="ECO:0000313" key="2">
    <source>
        <dbReference type="Proteomes" id="UP000005446"/>
    </source>
</evidence>
<reference evidence="1 2" key="1">
    <citation type="journal article" date="2012" name="Eukaryot. Cell">
        <title>Genome sequence of the fungus Glarea lozoyensis: the first genome sequence of a species from the Helotiaceae family.</title>
        <authorList>
            <person name="Youssar L."/>
            <person name="Gruening B.A."/>
            <person name="Erxleben A."/>
            <person name="Guenther S."/>
            <person name="Huettel W."/>
        </authorList>
    </citation>
    <scope>NUCLEOTIDE SEQUENCE [LARGE SCALE GENOMIC DNA]</scope>
    <source>
        <strain evidence="2">ATCC 74030 / MF5533</strain>
    </source>
</reference>
<name>H0EWS4_GLAL7</name>
<dbReference type="OrthoDB" id="10619329at2759"/>
<dbReference type="EMBL" id="AGUE01000213">
    <property type="protein sequence ID" value="EHK96993.1"/>
    <property type="molecule type" value="Genomic_DNA"/>
</dbReference>
<organism evidence="1 2">
    <name type="scientific">Glarea lozoyensis (strain ATCC 74030 / MF5533)</name>
    <dbReference type="NCBI Taxonomy" id="1104152"/>
    <lineage>
        <taxon>Eukaryota</taxon>
        <taxon>Fungi</taxon>
        <taxon>Dikarya</taxon>
        <taxon>Ascomycota</taxon>
        <taxon>Pezizomycotina</taxon>
        <taxon>Leotiomycetes</taxon>
        <taxon>Helotiales</taxon>
        <taxon>Helotiaceae</taxon>
        <taxon>Glarea</taxon>
    </lineage>
</organism>